<sequence length="306" mass="33746">MAKHPMDRAAERKAAAEARIVQEREEIQARAASRRQTEPLERASGLTQAQLDANIEAARETSEGHLRDLIPDAMPFQSARPVYIIKHAVHNVLKIGVGGSLRIQQHIGRGWLLQHLTAPTLLSREIEQNVLAGIRAMGIPRAMTGAEMPQGGASETMSGDRISISEVWELVQQEYQRLTELLAVTMGAHPERLEIVASVDDHLSIYGLGHSLPELLDRIDSGKPTILHQYGRKVAAIVPIHDFYALHDATDEMAARDAEAHRNDPDTDMVDVLAVLLGESARRTVAPAAERRRALSRSRLTENGHV</sequence>
<evidence type="ECO:0000313" key="2">
    <source>
        <dbReference type="EMBL" id="TQF04396.1"/>
    </source>
</evidence>
<name>A0A540W5V5_9ACTN</name>
<feature type="region of interest" description="Disordered" evidence="1">
    <location>
        <begin position="1"/>
        <end position="20"/>
    </location>
</feature>
<feature type="region of interest" description="Disordered" evidence="1">
    <location>
        <begin position="287"/>
        <end position="306"/>
    </location>
</feature>
<accession>A0A540W5V5</accession>
<evidence type="ECO:0000256" key="1">
    <source>
        <dbReference type="SAM" id="MobiDB-lite"/>
    </source>
</evidence>
<feature type="compositionally biased region" description="Basic and acidic residues" evidence="1">
    <location>
        <begin position="289"/>
        <end position="306"/>
    </location>
</feature>
<evidence type="ECO:0000313" key="3">
    <source>
        <dbReference type="Proteomes" id="UP000319103"/>
    </source>
</evidence>
<protein>
    <submittedName>
        <fullName evidence="2">Uncharacterized protein</fullName>
    </submittedName>
</protein>
<dbReference type="Proteomes" id="UP000319103">
    <property type="component" value="Unassembled WGS sequence"/>
</dbReference>
<proteinExistence type="predicted"/>
<dbReference type="OrthoDB" id="33091at2"/>
<dbReference type="EMBL" id="VIGB01000003">
    <property type="protein sequence ID" value="TQF04396.1"/>
    <property type="molecule type" value="Genomic_DNA"/>
</dbReference>
<dbReference type="RefSeq" id="WP_141634970.1">
    <property type="nucleotide sequence ID" value="NZ_VIGB01000003.1"/>
</dbReference>
<gene>
    <name evidence="2" type="ORF">E6W39_21945</name>
</gene>
<dbReference type="AlphaFoldDB" id="A0A540W5V5"/>
<comment type="caution">
    <text evidence="2">The sequence shown here is derived from an EMBL/GenBank/DDBJ whole genome shotgun (WGS) entry which is preliminary data.</text>
</comment>
<reference evidence="2 3" key="1">
    <citation type="submission" date="2019-06" db="EMBL/GenBank/DDBJ databases">
        <title>Description of Kitasatospora acidophila sp. nov. isolated from pine grove soil, and reclassification of Streptomyces novaecaesareae to Kitasatospora novaeceasareae comb. nov.</title>
        <authorList>
            <person name="Kim M.J."/>
        </authorList>
    </citation>
    <scope>NUCLEOTIDE SEQUENCE [LARGE SCALE GENOMIC DNA]</scope>
    <source>
        <strain evidence="2 3">MMS16-CNU292</strain>
    </source>
</reference>
<organism evidence="2 3">
    <name type="scientific">Kitasatospora acidiphila</name>
    <dbReference type="NCBI Taxonomy" id="2567942"/>
    <lineage>
        <taxon>Bacteria</taxon>
        <taxon>Bacillati</taxon>
        <taxon>Actinomycetota</taxon>
        <taxon>Actinomycetes</taxon>
        <taxon>Kitasatosporales</taxon>
        <taxon>Streptomycetaceae</taxon>
        <taxon>Kitasatospora</taxon>
    </lineage>
</organism>
<keyword evidence="3" id="KW-1185">Reference proteome</keyword>